<evidence type="ECO:0000256" key="6">
    <source>
        <dbReference type="PROSITE-ProRule" id="PRU00169"/>
    </source>
</evidence>
<evidence type="ECO:0000313" key="9">
    <source>
        <dbReference type="EMBL" id="MFH6771701.1"/>
    </source>
</evidence>
<keyword evidence="10" id="KW-1185">Reference proteome</keyword>
<evidence type="ECO:0000256" key="4">
    <source>
        <dbReference type="ARBA" id="ARBA00023125"/>
    </source>
</evidence>
<sequence length="338" mass="38921">MTEDKTPLNILFVEDNPGDILLIQDYLDEYFKKAHIDGVTTFAKASELLLLSNRTYDVILLDLNLPDKEGDELIKAVLEISKNAPVIVLTGYTDLPFMVSIIKKGVYDYLLKDEISGFSLYKSILHNIDRRYFREELQLSSKRYSNLFQLSSQPIIVFNSKTFAIEEVNNAALVTYGYTKEEFLNLKKIDLYYEEDLSSFVGLPGNKLNTKEKSNRGYKGVFRHIKKNGEVIFVEVFTIRLGINDQNISVVIDVTDKLNYTKAIENQNKKLKEIAWMQSHVLRAPLARMMGLIELIKINKDEVSEEILFYLEEILKSSNEFDTIIKEISQKTSLIVDQ</sequence>
<dbReference type="Gene3D" id="1.10.287.130">
    <property type="match status" value="1"/>
</dbReference>
<comment type="caution">
    <text evidence="9">The sequence shown here is derived from an EMBL/GenBank/DDBJ whole genome shotgun (WGS) entry which is preliminary data.</text>
</comment>
<keyword evidence="4" id="KW-0238">DNA-binding</keyword>
<dbReference type="Pfam" id="PF00072">
    <property type="entry name" value="Response_reg"/>
    <property type="match status" value="1"/>
</dbReference>
<dbReference type="RefSeq" id="WP_344740866.1">
    <property type="nucleotide sequence ID" value="NZ_BAABAY010000002.1"/>
</dbReference>
<protein>
    <submittedName>
        <fullName evidence="9">Response regulator</fullName>
    </submittedName>
</protein>
<keyword evidence="5" id="KW-0804">Transcription</keyword>
<evidence type="ECO:0000256" key="5">
    <source>
        <dbReference type="ARBA" id="ARBA00023163"/>
    </source>
</evidence>
<evidence type="ECO:0000256" key="3">
    <source>
        <dbReference type="ARBA" id="ARBA00023015"/>
    </source>
</evidence>
<dbReference type="InterPro" id="IPR036097">
    <property type="entry name" value="HisK_dim/P_sf"/>
</dbReference>
<dbReference type="InterPro" id="IPR000014">
    <property type="entry name" value="PAS"/>
</dbReference>
<dbReference type="SUPFAM" id="SSF47384">
    <property type="entry name" value="Homodimeric domain of signal transducing histidine kinase"/>
    <property type="match status" value="1"/>
</dbReference>
<dbReference type="PROSITE" id="PS50110">
    <property type="entry name" value="RESPONSE_REGULATORY"/>
    <property type="match status" value="1"/>
</dbReference>
<feature type="modified residue" description="4-aspartylphosphate" evidence="6">
    <location>
        <position position="62"/>
    </location>
</feature>
<organism evidence="9 10">
    <name type="scientific">Gaetbulibacter aestuarii</name>
    <dbReference type="NCBI Taxonomy" id="1502358"/>
    <lineage>
        <taxon>Bacteria</taxon>
        <taxon>Pseudomonadati</taxon>
        <taxon>Bacteroidota</taxon>
        <taxon>Flavobacteriia</taxon>
        <taxon>Flavobacteriales</taxon>
        <taxon>Flavobacteriaceae</taxon>
        <taxon>Gaetbulibacter</taxon>
    </lineage>
</organism>
<dbReference type="SMART" id="SM00448">
    <property type="entry name" value="REC"/>
    <property type="match status" value="1"/>
</dbReference>
<dbReference type="PANTHER" id="PTHR48111:SF1">
    <property type="entry name" value="TWO-COMPONENT RESPONSE REGULATOR ORR33"/>
    <property type="match status" value="1"/>
</dbReference>
<dbReference type="InterPro" id="IPR035965">
    <property type="entry name" value="PAS-like_dom_sf"/>
</dbReference>
<dbReference type="InterPro" id="IPR011006">
    <property type="entry name" value="CheY-like_superfamily"/>
</dbReference>
<keyword evidence="3" id="KW-0805">Transcription regulation</keyword>
<dbReference type="CDD" id="cd00156">
    <property type="entry name" value="REC"/>
    <property type="match status" value="1"/>
</dbReference>
<name>A0ABW7MY01_9FLAO</name>
<proteinExistence type="predicted"/>
<keyword evidence="2" id="KW-0902">Two-component regulatory system</keyword>
<feature type="domain" description="PAS" evidence="8">
    <location>
        <begin position="140"/>
        <end position="196"/>
    </location>
</feature>
<evidence type="ECO:0000313" key="10">
    <source>
        <dbReference type="Proteomes" id="UP001610100"/>
    </source>
</evidence>
<dbReference type="Pfam" id="PF13426">
    <property type="entry name" value="PAS_9"/>
    <property type="match status" value="1"/>
</dbReference>
<evidence type="ECO:0000259" key="8">
    <source>
        <dbReference type="PROSITE" id="PS50112"/>
    </source>
</evidence>
<dbReference type="EMBL" id="JBAWKB010000002">
    <property type="protein sequence ID" value="MFH6771701.1"/>
    <property type="molecule type" value="Genomic_DNA"/>
</dbReference>
<dbReference type="PANTHER" id="PTHR48111">
    <property type="entry name" value="REGULATOR OF RPOS"/>
    <property type="match status" value="1"/>
</dbReference>
<feature type="domain" description="Response regulatory" evidence="7">
    <location>
        <begin position="9"/>
        <end position="127"/>
    </location>
</feature>
<accession>A0ABW7MY01</accession>
<gene>
    <name evidence="9" type="ORF">V8G58_07115</name>
</gene>
<evidence type="ECO:0000256" key="2">
    <source>
        <dbReference type="ARBA" id="ARBA00023012"/>
    </source>
</evidence>
<dbReference type="PROSITE" id="PS50112">
    <property type="entry name" value="PAS"/>
    <property type="match status" value="1"/>
</dbReference>
<dbReference type="Gene3D" id="3.40.50.2300">
    <property type="match status" value="1"/>
</dbReference>
<dbReference type="InterPro" id="IPR001789">
    <property type="entry name" value="Sig_transdc_resp-reg_receiver"/>
</dbReference>
<dbReference type="SUPFAM" id="SSF55785">
    <property type="entry name" value="PYP-like sensor domain (PAS domain)"/>
    <property type="match status" value="1"/>
</dbReference>
<dbReference type="InterPro" id="IPR039420">
    <property type="entry name" value="WalR-like"/>
</dbReference>
<dbReference type="NCBIfam" id="TIGR00229">
    <property type="entry name" value="sensory_box"/>
    <property type="match status" value="1"/>
</dbReference>
<evidence type="ECO:0000259" key="7">
    <source>
        <dbReference type="PROSITE" id="PS50110"/>
    </source>
</evidence>
<dbReference type="CDD" id="cd00130">
    <property type="entry name" value="PAS"/>
    <property type="match status" value="1"/>
</dbReference>
<dbReference type="SUPFAM" id="SSF52172">
    <property type="entry name" value="CheY-like"/>
    <property type="match status" value="1"/>
</dbReference>
<dbReference type="Proteomes" id="UP001610100">
    <property type="component" value="Unassembled WGS sequence"/>
</dbReference>
<dbReference type="Gene3D" id="3.30.450.20">
    <property type="entry name" value="PAS domain"/>
    <property type="match status" value="1"/>
</dbReference>
<evidence type="ECO:0000256" key="1">
    <source>
        <dbReference type="ARBA" id="ARBA00022553"/>
    </source>
</evidence>
<keyword evidence="1 6" id="KW-0597">Phosphoprotein</keyword>
<reference evidence="9 10" key="1">
    <citation type="submission" date="2024-02" db="EMBL/GenBank/DDBJ databases">
        <title>A Gaetbulibacter species isolated from tidal flats and genomic insights of their niches.</title>
        <authorList>
            <person name="Ye Y."/>
        </authorList>
    </citation>
    <scope>NUCLEOTIDE SEQUENCE [LARGE SCALE GENOMIC DNA]</scope>
    <source>
        <strain evidence="9 10">KYW382</strain>
    </source>
</reference>